<dbReference type="Pfam" id="PF00932">
    <property type="entry name" value="LTD"/>
    <property type="match status" value="2"/>
</dbReference>
<dbReference type="Pfam" id="PF13585">
    <property type="entry name" value="CHU_C"/>
    <property type="match status" value="1"/>
</dbReference>
<dbReference type="Gene3D" id="2.60.40.4070">
    <property type="match status" value="1"/>
</dbReference>
<evidence type="ECO:0000313" key="2">
    <source>
        <dbReference type="EMBL" id="MBE8722826.1"/>
    </source>
</evidence>
<name>A0ABR9TC04_9SPHI</name>
<evidence type="ECO:0000313" key="3">
    <source>
        <dbReference type="Proteomes" id="UP000618319"/>
    </source>
</evidence>
<dbReference type="EMBL" id="PSKQ01000025">
    <property type="protein sequence ID" value="MBE8722826.1"/>
    <property type="molecule type" value="Genomic_DNA"/>
</dbReference>
<organism evidence="2 3">
    <name type="scientific">Sphingobacterium pedocola</name>
    <dbReference type="NCBI Taxonomy" id="2082722"/>
    <lineage>
        <taxon>Bacteria</taxon>
        <taxon>Pseudomonadati</taxon>
        <taxon>Bacteroidota</taxon>
        <taxon>Sphingobacteriia</taxon>
        <taxon>Sphingobacteriales</taxon>
        <taxon>Sphingobacteriaceae</taxon>
        <taxon>Sphingobacterium</taxon>
    </lineage>
</organism>
<comment type="caution">
    <text evidence="2">The sequence shown here is derived from an EMBL/GenBank/DDBJ whole genome shotgun (WGS) entry which is preliminary data.</text>
</comment>
<proteinExistence type="predicted"/>
<feature type="domain" description="LTD" evidence="1">
    <location>
        <begin position="30"/>
        <end position="140"/>
    </location>
</feature>
<feature type="domain" description="LTD" evidence="1">
    <location>
        <begin position="287"/>
        <end position="399"/>
    </location>
</feature>
<dbReference type="Proteomes" id="UP000618319">
    <property type="component" value="Unassembled WGS sequence"/>
</dbReference>
<accession>A0ABR9TC04</accession>
<protein>
    <recommendedName>
        <fullName evidence="1">LTD domain-containing protein</fullName>
    </recommendedName>
</protein>
<dbReference type="PROSITE" id="PS51841">
    <property type="entry name" value="LTD"/>
    <property type="match status" value="2"/>
</dbReference>
<dbReference type="InterPro" id="IPR036415">
    <property type="entry name" value="Lamin_tail_dom_sf"/>
</dbReference>
<gene>
    <name evidence="2" type="ORF">C4F40_19070</name>
</gene>
<keyword evidence="3" id="KW-1185">Reference proteome</keyword>
<sequence length="562" mass="63520">MIFLENIFFLRLKWILILFALIAKTDDLKSQSNILIINEIMANPSVGELPNHEYIELLNIGDRTINISDYTLSISNTTIVLPEYLLPPSQYVLLCSQTAQPFYEKFGNSLALDKWPSLTNSGTSIILTGENNIDQVNYTDSWYKNSSKKNGGWSLERINANFPCNFALSWRASEALSGGTPCKPNSIADRSYIPEIEISSSKIEDSMITLTFNIPKAYLENLERDLFVIDNNVGSPTKMEWKSNTDSLLLIFNSAFAESFDYTLTLFPFSWCGNNSSEKKQHLFLPGDVAFNDIIINEVLFNPKNNGVDFVEIYNQSNNIVDLQNWKLGNRTITANRLLLYPQQYLVFTTDKNNILKNYPSALSGNIVEIRSLPPYPNEQGNVTLFSDRILVDSLYYSSNMHQPFLTNVKGISLERQSFQAPTNSAQNFASASTIVGGATPGYLNSTNVDNFFQKNKVYLTSKTMSPDNDNFEDYLEINYELSPPNIMLNVTIFDDQGRQINRLIRNQSAGGFGKIQWDGRSENGQISPSGLYIYRMETYDQKGNYDVHSGAFALTRKSLGY</sequence>
<reference evidence="2 3" key="1">
    <citation type="submission" date="2018-02" db="EMBL/GenBank/DDBJ databases">
        <title>Sphingobacterium KA21.</title>
        <authorList>
            <person name="Vasarhelyi B.M."/>
            <person name="Deshmukh S."/>
            <person name="Balint B."/>
            <person name="Kukolya J."/>
        </authorList>
    </citation>
    <scope>NUCLEOTIDE SEQUENCE [LARGE SCALE GENOMIC DNA]</scope>
    <source>
        <strain evidence="2 3">Ka21</strain>
    </source>
</reference>
<evidence type="ECO:0000259" key="1">
    <source>
        <dbReference type="PROSITE" id="PS51841"/>
    </source>
</evidence>
<dbReference type="SUPFAM" id="SSF74853">
    <property type="entry name" value="Lamin A/C globular tail domain"/>
    <property type="match status" value="2"/>
</dbReference>
<dbReference type="RefSeq" id="WP_196940981.1">
    <property type="nucleotide sequence ID" value="NZ_MU158692.1"/>
</dbReference>
<dbReference type="InterPro" id="IPR001322">
    <property type="entry name" value="Lamin_tail_dom"/>
</dbReference>